<evidence type="ECO:0000313" key="11">
    <source>
        <dbReference type="Proteomes" id="UP001302257"/>
    </source>
</evidence>
<dbReference type="EMBL" id="CP132507">
    <property type="protein sequence ID" value="WNO05953.1"/>
    <property type="molecule type" value="Genomic_DNA"/>
</dbReference>
<comment type="catalytic activity">
    <reaction evidence="8">
        <text>IMP + H2O = 5-formamido-1-(5-phospho-D-ribosyl)imidazole-4-carboxamide</text>
        <dbReference type="Rhea" id="RHEA:18445"/>
        <dbReference type="ChEBI" id="CHEBI:15377"/>
        <dbReference type="ChEBI" id="CHEBI:58053"/>
        <dbReference type="ChEBI" id="CHEBI:58467"/>
        <dbReference type="EC" id="3.5.4.10"/>
    </reaction>
</comment>
<dbReference type="InterPro" id="IPR002695">
    <property type="entry name" value="PurH-like"/>
</dbReference>
<dbReference type="InterPro" id="IPR036914">
    <property type="entry name" value="MGS-like_dom_sf"/>
</dbReference>
<dbReference type="NCBIfam" id="NF002049">
    <property type="entry name" value="PRK00881.1"/>
    <property type="match status" value="1"/>
</dbReference>
<dbReference type="Gene3D" id="3.40.50.1380">
    <property type="entry name" value="Methylglyoxal synthase-like domain"/>
    <property type="match status" value="1"/>
</dbReference>
<comment type="pathway">
    <text evidence="2 8">Purine metabolism; IMP biosynthesis via de novo pathway; 5-formamido-1-(5-phospho-D-ribosyl)imidazole-4-carboxamide from 5-amino-1-(5-phospho-D-ribosyl)imidazole-4-carboxamide (10-formyl THF route): step 1/1.</text>
</comment>
<evidence type="ECO:0000256" key="4">
    <source>
        <dbReference type="ARBA" id="ARBA00022679"/>
    </source>
</evidence>
<dbReference type="GO" id="GO:0003937">
    <property type="term" value="F:IMP cyclohydrolase activity"/>
    <property type="evidence" value="ECO:0007669"/>
    <property type="project" value="UniProtKB-EC"/>
</dbReference>
<dbReference type="Pfam" id="PF01808">
    <property type="entry name" value="AICARFT_IMPCHas"/>
    <property type="match status" value="1"/>
</dbReference>
<keyword evidence="4 8" id="KW-0808">Transferase</keyword>
<evidence type="ECO:0000313" key="10">
    <source>
        <dbReference type="EMBL" id="WNO05953.1"/>
    </source>
</evidence>
<dbReference type="PANTHER" id="PTHR11692:SF0">
    <property type="entry name" value="BIFUNCTIONAL PURINE BIOSYNTHESIS PROTEIN ATIC"/>
    <property type="match status" value="1"/>
</dbReference>
<evidence type="ECO:0000256" key="7">
    <source>
        <dbReference type="ARBA" id="ARBA00023268"/>
    </source>
</evidence>
<dbReference type="SUPFAM" id="SSF53927">
    <property type="entry name" value="Cytidine deaminase-like"/>
    <property type="match status" value="1"/>
</dbReference>
<comment type="similarity">
    <text evidence="3 8">Belongs to the PurH family.</text>
</comment>
<feature type="domain" description="MGS-like" evidence="9">
    <location>
        <begin position="1"/>
        <end position="147"/>
    </location>
</feature>
<comment type="domain">
    <text evidence="8">The IMP cyclohydrolase activity resides in the N-terminal region.</text>
</comment>
<dbReference type="InterPro" id="IPR011607">
    <property type="entry name" value="MGS-like_dom"/>
</dbReference>
<dbReference type="Pfam" id="PF02142">
    <property type="entry name" value="MGS"/>
    <property type="match status" value="1"/>
</dbReference>
<dbReference type="PANTHER" id="PTHR11692">
    <property type="entry name" value="BIFUNCTIONAL PURINE BIOSYNTHESIS PROTEIN PURH"/>
    <property type="match status" value="1"/>
</dbReference>
<reference evidence="10 11" key="1">
    <citation type="submission" date="2023-08" db="EMBL/GenBank/DDBJ databases">
        <title>Rhodoferax potami sp. nov. and Rhodoferax mekongensis sp. nov., isolated from the Mekong River in Thailand.</title>
        <authorList>
            <person name="Kitikhun S."/>
            <person name="Charoenyingcharoen P."/>
            <person name="Siriarchawattana P."/>
            <person name="Likhitrattanapisal S."/>
            <person name="Nilsakha T."/>
            <person name="Chanpet A."/>
            <person name="Rattanawaree P."/>
            <person name="Ingsriswang S."/>
        </authorList>
    </citation>
    <scope>NUCLEOTIDE SEQUENCE [LARGE SCALE GENOMIC DNA]</scope>
    <source>
        <strain evidence="10 11">TBRC 17307</strain>
    </source>
</reference>
<dbReference type="SMART" id="SM00798">
    <property type="entry name" value="AICARFT_IMPCHas"/>
    <property type="match status" value="1"/>
</dbReference>
<comment type="pathway">
    <text evidence="1 8">Purine metabolism; IMP biosynthesis via de novo pathway; IMP from 5-formamido-1-(5-phospho-D-ribosyl)imidazole-4-carboxamide: step 1/1.</text>
</comment>
<dbReference type="EC" id="3.5.4.10" evidence="8"/>
<protein>
    <recommendedName>
        <fullName evidence="8">Bifunctional purine biosynthesis protein PurH</fullName>
    </recommendedName>
    <domain>
        <recommendedName>
            <fullName evidence="8">Phosphoribosylaminoimidazolecarboxamide formyltransferase</fullName>
            <ecNumber evidence="8">2.1.2.3</ecNumber>
        </recommendedName>
        <alternativeName>
            <fullName evidence="8">AICAR transformylase</fullName>
        </alternativeName>
    </domain>
    <domain>
        <recommendedName>
            <fullName evidence="8">IMP cyclohydrolase</fullName>
            <ecNumber evidence="8">3.5.4.10</ecNumber>
        </recommendedName>
        <alternativeName>
            <fullName evidence="8">ATIC</fullName>
        </alternativeName>
        <alternativeName>
            <fullName evidence="8">IMP synthase</fullName>
        </alternativeName>
        <alternativeName>
            <fullName evidence="8">Inosinicase</fullName>
        </alternativeName>
    </domain>
</protein>
<dbReference type="HAMAP" id="MF_00139">
    <property type="entry name" value="PurH"/>
    <property type="match status" value="1"/>
</dbReference>
<evidence type="ECO:0000256" key="8">
    <source>
        <dbReference type="HAMAP-Rule" id="MF_00139"/>
    </source>
</evidence>
<name>A0ABZ0B212_9BURK</name>
<dbReference type="NCBIfam" id="TIGR00355">
    <property type="entry name" value="purH"/>
    <property type="match status" value="1"/>
</dbReference>
<sequence>MNAQKTALLSVSDKTGIVELAQALHAQGVKLLSTGGTAKLLADKGLPVTEVAEMTGFPEMLDGRVKTLHPRVHGGLLARRDFPTHMAALAEHNINTIDFLVVNLYPFEATVAKADCTLEDAIENIDIGGPAMVRSAAKNWKDVAVLTDAAQYDAVIAELKANGVVSDKTKLGLSIAAFNRISQYDGAISDYLSAIQIGDAVPAGDKAPVLDLFPGQSNGRFVKVQDLRYGENSHQQAALYRDLIPAPGSLVTAKQLQGKELSYNNIADADAAWECVKSFDTPACVIVKHANPCGVAVGANALEAYSKAFQTDPTSAFGGIIALNTELDEAGAQQISKQFVEVLMAPSFTAAALEVFKSKVNVRILQIDLPAPLGAVQASGASAWDQGRNLMDMKRIGSGILLQTADNHELALSDLKVVTIKQPTAEELNDLLFAWKVAKYVKSNAIVFCKGGMTMGVGAGQMSRLDSARIASIKAGHANLSLAGTVVASDAFFPFRDGLDVVVDHGATCVIQPGGSMRDQEVIDAANERGVSMVFSGVRHFRH</sequence>
<dbReference type="Proteomes" id="UP001302257">
    <property type="component" value="Chromosome"/>
</dbReference>
<evidence type="ECO:0000256" key="3">
    <source>
        <dbReference type="ARBA" id="ARBA00007667"/>
    </source>
</evidence>
<dbReference type="EC" id="2.1.2.3" evidence="8"/>
<evidence type="ECO:0000256" key="1">
    <source>
        <dbReference type="ARBA" id="ARBA00004844"/>
    </source>
</evidence>
<dbReference type="GO" id="GO:0004643">
    <property type="term" value="F:phosphoribosylaminoimidazolecarboxamide formyltransferase activity"/>
    <property type="evidence" value="ECO:0007669"/>
    <property type="project" value="UniProtKB-EC"/>
</dbReference>
<keyword evidence="7 8" id="KW-0511">Multifunctional enzyme</keyword>
<organism evidence="10 11">
    <name type="scientific">Rhodoferax mekongensis</name>
    <dbReference type="NCBI Taxonomy" id="3068341"/>
    <lineage>
        <taxon>Bacteria</taxon>
        <taxon>Pseudomonadati</taxon>
        <taxon>Pseudomonadota</taxon>
        <taxon>Betaproteobacteria</taxon>
        <taxon>Burkholderiales</taxon>
        <taxon>Comamonadaceae</taxon>
        <taxon>Rhodoferax</taxon>
    </lineage>
</organism>
<accession>A0ABZ0B212</accession>
<comment type="catalytic activity">
    <reaction evidence="8">
        <text>(6R)-10-formyltetrahydrofolate + 5-amino-1-(5-phospho-beta-D-ribosyl)imidazole-4-carboxamide = 5-formamido-1-(5-phospho-D-ribosyl)imidazole-4-carboxamide + (6S)-5,6,7,8-tetrahydrofolate</text>
        <dbReference type="Rhea" id="RHEA:22192"/>
        <dbReference type="ChEBI" id="CHEBI:57453"/>
        <dbReference type="ChEBI" id="CHEBI:58467"/>
        <dbReference type="ChEBI" id="CHEBI:58475"/>
        <dbReference type="ChEBI" id="CHEBI:195366"/>
        <dbReference type="EC" id="2.1.2.3"/>
    </reaction>
</comment>
<dbReference type="Gene3D" id="3.40.140.20">
    <property type="match status" value="2"/>
</dbReference>
<dbReference type="PIRSF" id="PIRSF000414">
    <property type="entry name" value="AICARFT_IMPCHas"/>
    <property type="match status" value="1"/>
</dbReference>
<dbReference type="SUPFAM" id="SSF52335">
    <property type="entry name" value="Methylglyoxal synthase-like"/>
    <property type="match status" value="1"/>
</dbReference>
<evidence type="ECO:0000259" key="9">
    <source>
        <dbReference type="PROSITE" id="PS51855"/>
    </source>
</evidence>
<dbReference type="InterPro" id="IPR016193">
    <property type="entry name" value="Cytidine_deaminase-like"/>
</dbReference>
<evidence type="ECO:0000256" key="5">
    <source>
        <dbReference type="ARBA" id="ARBA00022755"/>
    </source>
</evidence>
<dbReference type="RefSeq" id="WP_313868676.1">
    <property type="nucleotide sequence ID" value="NZ_CP132507.1"/>
</dbReference>
<dbReference type="PROSITE" id="PS51855">
    <property type="entry name" value="MGS"/>
    <property type="match status" value="1"/>
</dbReference>
<keyword evidence="11" id="KW-1185">Reference proteome</keyword>
<dbReference type="SMART" id="SM00851">
    <property type="entry name" value="MGS"/>
    <property type="match status" value="1"/>
</dbReference>
<keyword evidence="6 8" id="KW-0378">Hydrolase</keyword>
<keyword evidence="5 8" id="KW-0658">Purine biosynthesis</keyword>
<dbReference type="CDD" id="cd01421">
    <property type="entry name" value="IMPCH"/>
    <property type="match status" value="1"/>
</dbReference>
<dbReference type="InterPro" id="IPR024051">
    <property type="entry name" value="AICAR_Tfase_dup_dom_sf"/>
</dbReference>
<proteinExistence type="inferred from homology"/>
<gene>
    <name evidence="8 10" type="primary">purH</name>
    <name evidence="10" type="ORF">RAN89_05865</name>
</gene>
<evidence type="ECO:0000256" key="6">
    <source>
        <dbReference type="ARBA" id="ARBA00022801"/>
    </source>
</evidence>
<evidence type="ECO:0000256" key="2">
    <source>
        <dbReference type="ARBA" id="ARBA00004954"/>
    </source>
</evidence>